<feature type="compositionally biased region" description="Low complexity" evidence="13">
    <location>
        <begin position="58"/>
        <end position="69"/>
    </location>
</feature>
<feature type="domain" description="C2H2-type" evidence="14">
    <location>
        <begin position="138"/>
        <end position="165"/>
    </location>
</feature>
<keyword evidence="10" id="KW-0804">Transcription</keyword>
<dbReference type="GO" id="GO:0000981">
    <property type="term" value="F:DNA-binding transcription factor activity, RNA polymerase II-specific"/>
    <property type="evidence" value="ECO:0007669"/>
    <property type="project" value="TreeGrafter"/>
</dbReference>
<organism evidence="15 16">
    <name type="scientific">Neogobius melanostomus</name>
    <name type="common">round goby</name>
    <dbReference type="NCBI Taxonomy" id="47308"/>
    <lineage>
        <taxon>Eukaryota</taxon>
        <taxon>Metazoa</taxon>
        <taxon>Chordata</taxon>
        <taxon>Craniata</taxon>
        <taxon>Vertebrata</taxon>
        <taxon>Euteleostomi</taxon>
        <taxon>Actinopterygii</taxon>
        <taxon>Neopterygii</taxon>
        <taxon>Teleostei</taxon>
        <taxon>Neoteleostei</taxon>
        <taxon>Acanthomorphata</taxon>
        <taxon>Gobiaria</taxon>
        <taxon>Gobiiformes</taxon>
        <taxon>Gobioidei</taxon>
        <taxon>Gobiidae</taxon>
        <taxon>Benthophilinae</taxon>
        <taxon>Neogobiini</taxon>
        <taxon>Neogobius</taxon>
    </lineage>
</organism>
<evidence type="ECO:0000256" key="10">
    <source>
        <dbReference type="ARBA" id="ARBA00023163"/>
    </source>
</evidence>
<keyword evidence="4" id="KW-0479">Metal-binding</keyword>
<dbReference type="GO" id="GO:0005634">
    <property type="term" value="C:nucleus"/>
    <property type="evidence" value="ECO:0007669"/>
    <property type="project" value="UniProtKB-SubCell"/>
</dbReference>
<dbReference type="SMART" id="SM00355">
    <property type="entry name" value="ZnF_C2H2"/>
    <property type="match status" value="3"/>
</dbReference>
<evidence type="ECO:0000256" key="13">
    <source>
        <dbReference type="SAM" id="MobiDB-lite"/>
    </source>
</evidence>
<dbReference type="PROSITE" id="PS00028">
    <property type="entry name" value="ZINC_FINGER_C2H2_1"/>
    <property type="match status" value="2"/>
</dbReference>
<dbReference type="Proteomes" id="UP000694523">
    <property type="component" value="Unplaced"/>
</dbReference>
<keyword evidence="5" id="KW-0677">Repeat</keyword>
<dbReference type="InterPro" id="IPR013087">
    <property type="entry name" value="Znf_C2H2_type"/>
</dbReference>
<keyword evidence="8" id="KW-0805">Transcription regulation</keyword>
<dbReference type="InterPro" id="IPR036236">
    <property type="entry name" value="Znf_C2H2_sf"/>
</dbReference>
<protein>
    <recommendedName>
        <fullName evidence="14">C2H2-type domain-containing protein</fullName>
    </recommendedName>
</protein>
<keyword evidence="7" id="KW-0862">Zinc</keyword>
<accession>A0A8C6WRF2</accession>
<evidence type="ECO:0000256" key="7">
    <source>
        <dbReference type="ARBA" id="ARBA00022833"/>
    </source>
</evidence>
<reference evidence="15" key="1">
    <citation type="submission" date="2025-08" db="UniProtKB">
        <authorList>
            <consortium name="Ensembl"/>
        </authorList>
    </citation>
    <scope>IDENTIFICATION</scope>
</reference>
<evidence type="ECO:0000313" key="15">
    <source>
        <dbReference type="Ensembl" id="ENSNMLP00000026414.1"/>
    </source>
</evidence>
<dbReference type="Pfam" id="PF00096">
    <property type="entry name" value="zf-C2H2"/>
    <property type="match status" value="1"/>
</dbReference>
<evidence type="ECO:0000256" key="1">
    <source>
        <dbReference type="ARBA" id="ARBA00003767"/>
    </source>
</evidence>
<keyword evidence="16" id="KW-1185">Reference proteome</keyword>
<dbReference type="PROSITE" id="PS50157">
    <property type="entry name" value="ZINC_FINGER_C2H2_2"/>
    <property type="match status" value="3"/>
</dbReference>
<dbReference type="Ensembl" id="ENSNMLT00000029521.1">
    <property type="protein sequence ID" value="ENSNMLP00000026414.1"/>
    <property type="gene ID" value="ENSNMLG00000016849.1"/>
</dbReference>
<dbReference type="PANTHER" id="PTHR24394">
    <property type="entry name" value="ZINC FINGER PROTEIN"/>
    <property type="match status" value="1"/>
</dbReference>
<evidence type="ECO:0000313" key="16">
    <source>
        <dbReference type="Proteomes" id="UP000694523"/>
    </source>
</evidence>
<evidence type="ECO:0000256" key="6">
    <source>
        <dbReference type="ARBA" id="ARBA00022771"/>
    </source>
</evidence>
<evidence type="ECO:0000256" key="2">
    <source>
        <dbReference type="ARBA" id="ARBA00004123"/>
    </source>
</evidence>
<comment type="function">
    <text evidence="1">May be involved in transcriptional regulation.</text>
</comment>
<evidence type="ECO:0000256" key="5">
    <source>
        <dbReference type="ARBA" id="ARBA00022737"/>
    </source>
</evidence>
<dbReference type="FunFam" id="3.30.160.60:FF:000508">
    <property type="entry name" value="Myeloid zinc finger 1"/>
    <property type="match status" value="1"/>
</dbReference>
<dbReference type="Gene3D" id="3.30.160.60">
    <property type="entry name" value="Classic Zinc Finger"/>
    <property type="match status" value="3"/>
</dbReference>
<keyword evidence="11" id="KW-0539">Nucleus</keyword>
<evidence type="ECO:0000256" key="9">
    <source>
        <dbReference type="ARBA" id="ARBA00023125"/>
    </source>
</evidence>
<evidence type="ECO:0000256" key="8">
    <source>
        <dbReference type="ARBA" id="ARBA00023015"/>
    </source>
</evidence>
<evidence type="ECO:0000256" key="11">
    <source>
        <dbReference type="ARBA" id="ARBA00023242"/>
    </source>
</evidence>
<keyword evidence="9" id="KW-0238">DNA-binding</keyword>
<evidence type="ECO:0000259" key="14">
    <source>
        <dbReference type="PROSITE" id="PS50157"/>
    </source>
</evidence>
<feature type="domain" description="C2H2-type" evidence="14">
    <location>
        <begin position="106"/>
        <end position="137"/>
    </location>
</feature>
<comment type="similarity">
    <text evidence="3">Belongs to the krueppel C2H2-type zinc-finger protein family.</text>
</comment>
<feature type="region of interest" description="Disordered" evidence="13">
    <location>
        <begin position="1"/>
        <end position="73"/>
    </location>
</feature>
<dbReference type="AlphaFoldDB" id="A0A8C6WRF2"/>
<dbReference type="GO" id="GO:0042802">
    <property type="term" value="F:identical protein binding"/>
    <property type="evidence" value="ECO:0007669"/>
    <property type="project" value="UniProtKB-ARBA"/>
</dbReference>
<dbReference type="FunFam" id="3.30.160.60:FF:001134">
    <property type="entry name" value="Zinc finger protein 70"/>
    <property type="match status" value="1"/>
</dbReference>
<evidence type="ECO:0000256" key="3">
    <source>
        <dbReference type="ARBA" id="ARBA00006991"/>
    </source>
</evidence>
<comment type="subcellular location">
    <subcellularLocation>
        <location evidence="2">Nucleus</location>
    </subcellularLocation>
</comment>
<dbReference type="GO" id="GO:0003677">
    <property type="term" value="F:DNA binding"/>
    <property type="evidence" value="ECO:0007669"/>
    <property type="project" value="UniProtKB-KW"/>
</dbReference>
<dbReference type="GO" id="GO:0008270">
    <property type="term" value="F:zinc ion binding"/>
    <property type="evidence" value="ECO:0007669"/>
    <property type="project" value="UniProtKB-KW"/>
</dbReference>
<dbReference type="Pfam" id="PF13465">
    <property type="entry name" value="zf-H2C2_2"/>
    <property type="match status" value="1"/>
</dbReference>
<evidence type="ECO:0000256" key="12">
    <source>
        <dbReference type="PROSITE-ProRule" id="PRU00042"/>
    </source>
</evidence>
<feature type="domain" description="C2H2-type" evidence="14">
    <location>
        <begin position="78"/>
        <end position="105"/>
    </location>
</feature>
<reference evidence="15" key="2">
    <citation type="submission" date="2025-09" db="UniProtKB">
        <authorList>
            <consortium name="Ensembl"/>
        </authorList>
    </citation>
    <scope>IDENTIFICATION</scope>
</reference>
<dbReference type="SUPFAM" id="SSF57667">
    <property type="entry name" value="beta-beta-alpha zinc fingers"/>
    <property type="match status" value="2"/>
</dbReference>
<sequence length="177" mass="19886">MLKFTAVGAMSNEQTERRGDTDCEDWSYDWQPQPGSSRPPADTDDEDYNPENEQPFTGKKASAKGGKAGSDAEGKVKHECPVCLKKLGRKQELKRHMLLHTGEKPFSCPVCDKRFIQKSNLKQKLETHVRVHTGEKPYSCPVCQRAFAVKCNLDVHLRIHTGERPYDCSILKGAPSL</sequence>
<keyword evidence="6 12" id="KW-0863">Zinc-finger</keyword>
<evidence type="ECO:0000256" key="4">
    <source>
        <dbReference type="ARBA" id="ARBA00022723"/>
    </source>
</evidence>
<dbReference type="PANTHER" id="PTHR24394:SF29">
    <property type="entry name" value="MYONEURIN"/>
    <property type="match status" value="1"/>
</dbReference>
<name>A0A8C6WRF2_9GOBI</name>
<proteinExistence type="inferred from homology"/>